<dbReference type="GeneID" id="99506105"/>
<dbReference type="AlphaFoldDB" id="A0AAD0WCV8"/>
<feature type="coiled-coil region" evidence="1">
    <location>
        <begin position="143"/>
        <end position="170"/>
    </location>
</feature>
<dbReference type="KEGG" id="pdj:D0907_11565"/>
<dbReference type="RefSeq" id="WP_083202730.1">
    <property type="nucleotide sequence ID" value="NZ_CP032090.1"/>
</dbReference>
<proteinExistence type="predicted"/>
<reference evidence="2 3" key="1">
    <citation type="submission" date="2018-08" db="EMBL/GenBank/DDBJ databases">
        <title>Draft genome sequence of Pseudoalteromonas donghaensis HJ51.</title>
        <authorList>
            <person name="Oh J."/>
            <person name="Roh D."/>
        </authorList>
    </citation>
    <scope>NUCLEOTIDE SEQUENCE [LARGE SCALE GENOMIC DNA]</scope>
    <source>
        <strain evidence="2 3">HJ51</strain>
    </source>
</reference>
<dbReference type="Pfam" id="PF10973">
    <property type="entry name" value="DUF2799"/>
    <property type="match status" value="1"/>
</dbReference>
<dbReference type="Proteomes" id="UP000264605">
    <property type="component" value="Chromosome"/>
</dbReference>
<dbReference type="InterPro" id="IPR021242">
    <property type="entry name" value="DUF2799"/>
</dbReference>
<dbReference type="EMBL" id="CP032090">
    <property type="protein sequence ID" value="AXV65858.1"/>
    <property type="molecule type" value="Genomic_DNA"/>
</dbReference>
<evidence type="ECO:0000313" key="2">
    <source>
        <dbReference type="EMBL" id="AXV65858.1"/>
    </source>
</evidence>
<keyword evidence="1" id="KW-0175">Coiled coil</keyword>
<name>A0AAD0WCV8_9GAMM</name>
<sequence length="189" mass="21880">MKKWLYPLLPLVVLTGCTSLSKDECLQANWYGIGYQHGVNGTQYQDGVNALAQCSEFGVRADISEYKSGYDQGLNVYCEPENGFTLAMQGMPYNGVCNSTAFRKAWQEGNDRYQVQQRLIDIDDRIEEIDRRLHTIRAELNSNQLDNQQRKNLYHERKSLEDERNDLRKERALLPLLNKLPSVEISTEW</sequence>
<dbReference type="PROSITE" id="PS51257">
    <property type="entry name" value="PROKAR_LIPOPROTEIN"/>
    <property type="match status" value="1"/>
</dbReference>
<evidence type="ECO:0000256" key="1">
    <source>
        <dbReference type="SAM" id="Coils"/>
    </source>
</evidence>
<accession>A0AAD0WCV8</accession>
<evidence type="ECO:0000313" key="3">
    <source>
        <dbReference type="Proteomes" id="UP000264605"/>
    </source>
</evidence>
<gene>
    <name evidence="2" type="ORF">D0907_11565</name>
</gene>
<protein>
    <submittedName>
        <fullName evidence="2">DUF2799 domain-containing protein</fullName>
    </submittedName>
</protein>
<organism evidence="2 3">
    <name type="scientific">Pseudoalteromonas lipolytica</name>
    <dbReference type="NCBI Taxonomy" id="570156"/>
    <lineage>
        <taxon>Bacteria</taxon>
        <taxon>Pseudomonadati</taxon>
        <taxon>Pseudomonadota</taxon>
        <taxon>Gammaproteobacteria</taxon>
        <taxon>Alteromonadales</taxon>
        <taxon>Pseudoalteromonadaceae</taxon>
        <taxon>Pseudoalteromonas</taxon>
    </lineage>
</organism>